<protein>
    <submittedName>
        <fullName evidence="2">Polyhomeotic-like protein 1 isoform X1</fullName>
    </submittedName>
</protein>
<feature type="compositionally biased region" description="Basic residues" evidence="1">
    <location>
        <begin position="80"/>
        <end position="94"/>
    </location>
</feature>
<accession>A0AAD3R8F9</accession>
<evidence type="ECO:0000313" key="3">
    <source>
        <dbReference type="Proteomes" id="UP001279410"/>
    </source>
</evidence>
<feature type="region of interest" description="Disordered" evidence="1">
    <location>
        <begin position="74"/>
        <end position="130"/>
    </location>
</feature>
<feature type="region of interest" description="Disordered" evidence="1">
    <location>
        <begin position="209"/>
        <end position="337"/>
    </location>
</feature>
<gene>
    <name evidence="2" type="ORF">AKAME5_001147500</name>
</gene>
<dbReference type="Proteomes" id="UP001279410">
    <property type="component" value="Unassembled WGS sequence"/>
</dbReference>
<sequence>MYYRLGSVEDEVNPGVKCPPLAVLLLRHPVAPEKAEQRKKEALPSTNTSAANLCKTVKAPSLLLLLLLRPSCKEKEKSNNKHHAGSRCRRRQKTRTGDAAMETDGEQNQQGASTNGSAASGTSSRPSPMNSMSLYERQAVQHNRRCCSLSPTATGKRHVVGSTSSWRPIRQLGQNLGLLLPLASPPQSWQCPVGEGGVVGRGVGLKALQSPQEAPPLAQVSQVHPQANQSSGQNQNGPLASSAASSQSPTVSSPPSSLSRSTLSLPLATEEQRGVSAGVTTNGDSLGNQTPQGKQMTVSLKRKSDSNSANDEDGPSPPRIQPVRDHTSVLTTNPTEA</sequence>
<organism evidence="2 3">
    <name type="scientific">Lates japonicus</name>
    <name type="common">Japanese lates</name>
    <dbReference type="NCBI Taxonomy" id="270547"/>
    <lineage>
        <taxon>Eukaryota</taxon>
        <taxon>Metazoa</taxon>
        <taxon>Chordata</taxon>
        <taxon>Craniata</taxon>
        <taxon>Vertebrata</taxon>
        <taxon>Euteleostomi</taxon>
        <taxon>Actinopterygii</taxon>
        <taxon>Neopterygii</taxon>
        <taxon>Teleostei</taxon>
        <taxon>Neoteleostei</taxon>
        <taxon>Acanthomorphata</taxon>
        <taxon>Carangaria</taxon>
        <taxon>Carangaria incertae sedis</taxon>
        <taxon>Centropomidae</taxon>
        <taxon>Lates</taxon>
    </lineage>
</organism>
<reference evidence="2" key="1">
    <citation type="submission" date="2022-08" db="EMBL/GenBank/DDBJ databases">
        <title>Genome sequencing of akame (Lates japonicus).</title>
        <authorList>
            <person name="Hashiguchi Y."/>
            <person name="Takahashi H."/>
        </authorList>
    </citation>
    <scope>NUCLEOTIDE SEQUENCE</scope>
    <source>
        <strain evidence="2">Kochi</strain>
    </source>
</reference>
<comment type="caution">
    <text evidence="2">The sequence shown here is derived from an EMBL/GenBank/DDBJ whole genome shotgun (WGS) entry which is preliminary data.</text>
</comment>
<feature type="compositionally biased region" description="Low complexity" evidence="1">
    <location>
        <begin position="228"/>
        <end position="269"/>
    </location>
</feature>
<feature type="compositionally biased region" description="Polar residues" evidence="1">
    <location>
        <begin position="328"/>
        <end position="337"/>
    </location>
</feature>
<dbReference type="EMBL" id="BRZM01000037">
    <property type="protein sequence ID" value="GLD59478.1"/>
    <property type="molecule type" value="Genomic_DNA"/>
</dbReference>
<evidence type="ECO:0000313" key="2">
    <source>
        <dbReference type="EMBL" id="GLD59478.1"/>
    </source>
</evidence>
<evidence type="ECO:0000256" key="1">
    <source>
        <dbReference type="SAM" id="MobiDB-lite"/>
    </source>
</evidence>
<proteinExistence type="predicted"/>
<feature type="non-terminal residue" evidence="2">
    <location>
        <position position="337"/>
    </location>
</feature>
<dbReference type="AlphaFoldDB" id="A0AAD3R8F9"/>
<keyword evidence="3" id="KW-1185">Reference proteome</keyword>
<feature type="compositionally biased region" description="Polar residues" evidence="1">
    <location>
        <begin position="278"/>
        <end position="298"/>
    </location>
</feature>
<name>A0AAD3R8F9_LATJO</name>
<feature type="compositionally biased region" description="Low complexity" evidence="1">
    <location>
        <begin position="111"/>
        <end position="124"/>
    </location>
</feature>